<dbReference type="InterPro" id="IPR038071">
    <property type="entry name" value="UROD/MetE-like_sf"/>
</dbReference>
<dbReference type="eggNOG" id="COG0620">
    <property type="taxonomic scope" value="Bacteria"/>
</dbReference>
<gene>
    <name evidence="2" type="ordered locus">Acel_0693</name>
</gene>
<dbReference type="HOGENOM" id="CLU_065357_0_0_11"/>
<evidence type="ECO:0000313" key="2">
    <source>
        <dbReference type="EMBL" id="ABK52466.1"/>
    </source>
</evidence>
<dbReference type="AlphaFoldDB" id="A0LSQ6"/>
<dbReference type="RefSeq" id="WP_011719529.1">
    <property type="nucleotide sequence ID" value="NC_008578.1"/>
</dbReference>
<protein>
    <submittedName>
        <fullName evidence="2">Methionine synthase, vitamin-B12 independent</fullName>
    </submittedName>
</protein>
<dbReference type="EMBL" id="CP000481">
    <property type="protein sequence ID" value="ABK52466.1"/>
    <property type="molecule type" value="Genomic_DNA"/>
</dbReference>
<dbReference type="Gene3D" id="3.20.20.210">
    <property type="match status" value="1"/>
</dbReference>
<dbReference type="GO" id="GO:0003871">
    <property type="term" value="F:5-methyltetrahydropteroyltriglutamate-homocysteine S-methyltransferase activity"/>
    <property type="evidence" value="ECO:0007669"/>
    <property type="project" value="InterPro"/>
</dbReference>
<dbReference type="InterPro" id="IPR002629">
    <property type="entry name" value="Met_Synth_C/arc"/>
</dbReference>
<name>A0LSQ6_ACIC1</name>
<dbReference type="CDD" id="cd03310">
    <property type="entry name" value="CIMS_like"/>
    <property type="match status" value="1"/>
</dbReference>
<organism evidence="2 3">
    <name type="scientific">Acidothermus cellulolyticus (strain ATCC 43068 / DSM 8971 / 11B)</name>
    <dbReference type="NCBI Taxonomy" id="351607"/>
    <lineage>
        <taxon>Bacteria</taxon>
        <taxon>Bacillati</taxon>
        <taxon>Actinomycetota</taxon>
        <taxon>Actinomycetes</taxon>
        <taxon>Acidothermales</taxon>
        <taxon>Acidothermaceae</taxon>
        <taxon>Acidothermus</taxon>
    </lineage>
</organism>
<evidence type="ECO:0000313" key="3">
    <source>
        <dbReference type="Proteomes" id="UP000008221"/>
    </source>
</evidence>
<dbReference type="GO" id="GO:0008270">
    <property type="term" value="F:zinc ion binding"/>
    <property type="evidence" value="ECO:0007669"/>
    <property type="project" value="InterPro"/>
</dbReference>
<dbReference type="KEGG" id="ace:Acel_0693"/>
<dbReference type="Proteomes" id="UP000008221">
    <property type="component" value="Chromosome"/>
</dbReference>
<feature type="domain" description="Cobalamin-independent methionine synthase MetE C-terminal/archaeal" evidence="1">
    <location>
        <begin position="126"/>
        <end position="334"/>
    </location>
</feature>
<accession>A0LSQ6</accession>
<dbReference type="InParanoid" id="A0LSQ6"/>
<reference evidence="2 3" key="1">
    <citation type="journal article" date="2009" name="Genome Res.">
        <title>Complete genome of the cellulolytic thermophile Acidothermus cellulolyticus 11B provides insights into its ecophysiological and evolutionary adaptations.</title>
        <authorList>
            <person name="Barabote R.D."/>
            <person name="Xie G."/>
            <person name="Leu D.H."/>
            <person name="Normand P."/>
            <person name="Necsulea A."/>
            <person name="Daubin V."/>
            <person name="Medigue C."/>
            <person name="Adney W.S."/>
            <person name="Xu X.C."/>
            <person name="Lapidus A."/>
            <person name="Parales R.E."/>
            <person name="Detter C."/>
            <person name="Pujic P."/>
            <person name="Bruce D."/>
            <person name="Lavire C."/>
            <person name="Challacombe J.F."/>
            <person name="Brettin T.S."/>
            <person name="Berry A.M."/>
        </authorList>
    </citation>
    <scope>NUCLEOTIDE SEQUENCE [LARGE SCALE GENOMIC DNA]</scope>
    <source>
        <strain evidence="3">ATCC 43068 / DSM 8971 / 11B</strain>
    </source>
</reference>
<evidence type="ECO:0000259" key="1">
    <source>
        <dbReference type="Pfam" id="PF01717"/>
    </source>
</evidence>
<sequence>MAAGTDATAFPWPPGVATGVGSLPGDDPAEAMRIVIGELPDFPHLVELPAAGVGADMIGRGAAHLAELHVEYAPSGWRFTQRPGGDERRARALLRRDLDVLEEFTQGFRGPLKIQCAGPWTLAATIELRYGDKALADSGAVRDIADALAEGIAEVTRDVSRRVPGARLVVQLDEPLLPAVRAGTVPTASGFAMLPAIDEQVVRERLGVVLTRIADTDAVPVVHCCAAGVPIDTLVAAGARAIGLDVTLLAPADDDSLGAAVEKGVRFFFGIVPSTEADDLPTVAESAAPLRRLWNRLGFPAEELARHVVTPACGLAGASVAWVRRAYRRCVDVGRSILEAPEGW</sequence>
<dbReference type="Pfam" id="PF01717">
    <property type="entry name" value="Meth_synt_2"/>
    <property type="match status" value="1"/>
</dbReference>
<proteinExistence type="predicted"/>
<dbReference type="STRING" id="351607.Acel_0693"/>
<keyword evidence="3" id="KW-1185">Reference proteome</keyword>
<dbReference type="SUPFAM" id="SSF51726">
    <property type="entry name" value="UROD/MetE-like"/>
    <property type="match status" value="1"/>
</dbReference>
<dbReference type="GO" id="GO:0009086">
    <property type="term" value="P:methionine biosynthetic process"/>
    <property type="evidence" value="ECO:0007669"/>
    <property type="project" value="InterPro"/>
</dbReference>